<feature type="transmembrane region" description="Helical" evidence="11">
    <location>
        <begin position="16"/>
        <end position="36"/>
    </location>
</feature>
<dbReference type="GO" id="GO:0015031">
    <property type="term" value="P:protein transport"/>
    <property type="evidence" value="ECO:0007669"/>
    <property type="project" value="UniProtKB-KW"/>
</dbReference>
<accession>G8R299</accession>
<keyword evidence="8 11" id="KW-1133">Transmembrane helix</keyword>
<proteinExistence type="inferred from homology"/>
<evidence type="ECO:0000256" key="4">
    <source>
        <dbReference type="ARBA" id="ARBA00022475"/>
    </source>
</evidence>
<dbReference type="OrthoDB" id="1095452at2"/>
<organism evidence="13 14">
    <name type="scientific">Owenweeksia hongkongensis (strain DSM 17368 / CIP 108786 / JCM 12287 / NRRL B-23963 / UST20020801)</name>
    <dbReference type="NCBI Taxonomy" id="926562"/>
    <lineage>
        <taxon>Bacteria</taxon>
        <taxon>Pseudomonadati</taxon>
        <taxon>Bacteroidota</taxon>
        <taxon>Flavobacteriia</taxon>
        <taxon>Flavobacteriales</taxon>
        <taxon>Owenweeksiaceae</taxon>
        <taxon>Owenweeksia</taxon>
    </lineage>
</organism>
<dbReference type="HOGENOM" id="CLU_065795_1_1_10"/>
<feature type="region of interest" description="Disordered" evidence="10">
    <location>
        <begin position="69"/>
        <end position="93"/>
    </location>
</feature>
<dbReference type="NCBIfam" id="TIGR01352">
    <property type="entry name" value="tonB_Cterm"/>
    <property type="match status" value="1"/>
</dbReference>
<dbReference type="RefSeq" id="WP_014202245.1">
    <property type="nucleotide sequence ID" value="NC_016599.1"/>
</dbReference>
<evidence type="ECO:0000256" key="6">
    <source>
        <dbReference type="ARBA" id="ARBA00022692"/>
    </source>
</evidence>
<dbReference type="GO" id="GO:0098797">
    <property type="term" value="C:plasma membrane protein complex"/>
    <property type="evidence" value="ECO:0007669"/>
    <property type="project" value="TreeGrafter"/>
</dbReference>
<dbReference type="STRING" id="926562.Oweho_1910"/>
<dbReference type="SUPFAM" id="SSF74653">
    <property type="entry name" value="TolA/TonB C-terminal domain"/>
    <property type="match status" value="1"/>
</dbReference>
<evidence type="ECO:0000256" key="1">
    <source>
        <dbReference type="ARBA" id="ARBA00004383"/>
    </source>
</evidence>
<dbReference type="GO" id="GO:0055085">
    <property type="term" value="P:transmembrane transport"/>
    <property type="evidence" value="ECO:0007669"/>
    <property type="project" value="InterPro"/>
</dbReference>
<feature type="compositionally biased region" description="Basic and acidic residues" evidence="10">
    <location>
        <begin position="69"/>
        <end position="78"/>
    </location>
</feature>
<reference evidence="13 14" key="1">
    <citation type="journal article" date="2012" name="Stand. Genomic Sci.">
        <title>Genome sequence of the orange-pigmented seawater bacterium Owenweeksia hongkongensis type strain (UST20020801(T)).</title>
        <authorList>
            <person name="Riedel T."/>
            <person name="Held B."/>
            <person name="Nolan M."/>
            <person name="Lucas S."/>
            <person name="Lapidus A."/>
            <person name="Tice H."/>
            <person name="Del Rio T.G."/>
            <person name="Cheng J.F."/>
            <person name="Han C."/>
            <person name="Tapia R."/>
            <person name="Goodwin L.A."/>
            <person name="Pitluck S."/>
            <person name="Liolios K."/>
            <person name="Mavromatis K."/>
            <person name="Pagani I."/>
            <person name="Ivanova N."/>
            <person name="Mikhailova N."/>
            <person name="Pati A."/>
            <person name="Chen A."/>
            <person name="Palaniappan K."/>
            <person name="Rohde M."/>
            <person name="Tindall B.J."/>
            <person name="Detter J.C."/>
            <person name="Goker M."/>
            <person name="Woyke T."/>
            <person name="Bristow J."/>
            <person name="Eisen J.A."/>
            <person name="Markowitz V."/>
            <person name="Hugenholtz P."/>
            <person name="Klenk H.P."/>
            <person name="Kyrpides N.C."/>
        </authorList>
    </citation>
    <scope>NUCLEOTIDE SEQUENCE</scope>
    <source>
        <strain evidence="14">DSM 17368 / JCM 12287 / NRRL B-23963</strain>
    </source>
</reference>
<name>G8R299_OWEHD</name>
<dbReference type="PROSITE" id="PS52015">
    <property type="entry name" value="TONB_CTD"/>
    <property type="match status" value="1"/>
</dbReference>
<evidence type="ECO:0000256" key="7">
    <source>
        <dbReference type="ARBA" id="ARBA00022927"/>
    </source>
</evidence>
<evidence type="ECO:0000256" key="9">
    <source>
        <dbReference type="ARBA" id="ARBA00023136"/>
    </source>
</evidence>
<evidence type="ECO:0000256" key="3">
    <source>
        <dbReference type="ARBA" id="ARBA00022448"/>
    </source>
</evidence>
<dbReference type="InterPro" id="IPR006260">
    <property type="entry name" value="TonB/TolA_C"/>
</dbReference>
<dbReference type="InterPro" id="IPR037682">
    <property type="entry name" value="TonB_C"/>
</dbReference>
<keyword evidence="7" id="KW-0653">Protein transport</keyword>
<dbReference type="GO" id="GO:0031992">
    <property type="term" value="F:energy transducer activity"/>
    <property type="evidence" value="ECO:0007669"/>
    <property type="project" value="TreeGrafter"/>
</dbReference>
<keyword evidence="3" id="KW-0813">Transport</keyword>
<sequence>MDSKKSPKADLGKKSAMFFMIGITLSLLFVLIVFQYRQEISQPILEDRPIEAGLGPDIPITITPVKELEKPETPKFDINENLPPEEGEDHSPKLDWDKLLNTEENPEEGVDDIGEEEELEEEPLEFYMMEKMARPSDCELAINIDEQKRCFNDWINEYINLNTKYPAVAQKLRLEDKVYVSFIISKSGEVESAEVVRGNYESLNTEALRVIENMPTFVPGTQRGKKVKMKMTIPVNFKLSR</sequence>
<keyword evidence="6 11" id="KW-0812">Transmembrane</keyword>
<dbReference type="eggNOG" id="COG0810">
    <property type="taxonomic scope" value="Bacteria"/>
</dbReference>
<dbReference type="EMBL" id="CP003156">
    <property type="protein sequence ID" value="AEV32889.1"/>
    <property type="molecule type" value="Genomic_DNA"/>
</dbReference>
<evidence type="ECO:0000313" key="14">
    <source>
        <dbReference type="Proteomes" id="UP000005631"/>
    </source>
</evidence>
<keyword evidence="5" id="KW-0997">Cell inner membrane</keyword>
<feature type="domain" description="TonB C-terminal" evidence="12">
    <location>
        <begin position="150"/>
        <end position="241"/>
    </location>
</feature>
<dbReference type="Proteomes" id="UP000005631">
    <property type="component" value="Chromosome"/>
</dbReference>
<evidence type="ECO:0000259" key="12">
    <source>
        <dbReference type="PROSITE" id="PS52015"/>
    </source>
</evidence>
<evidence type="ECO:0000256" key="2">
    <source>
        <dbReference type="ARBA" id="ARBA00006555"/>
    </source>
</evidence>
<gene>
    <name evidence="13" type="ordered locus">Oweho_1910</name>
</gene>
<evidence type="ECO:0000313" key="13">
    <source>
        <dbReference type="EMBL" id="AEV32889.1"/>
    </source>
</evidence>
<dbReference type="InterPro" id="IPR051045">
    <property type="entry name" value="TonB-dependent_transducer"/>
</dbReference>
<dbReference type="AlphaFoldDB" id="G8R299"/>
<evidence type="ECO:0000256" key="11">
    <source>
        <dbReference type="SAM" id="Phobius"/>
    </source>
</evidence>
<keyword evidence="4" id="KW-1003">Cell membrane</keyword>
<dbReference type="Gene3D" id="3.30.1150.10">
    <property type="match status" value="1"/>
</dbReference>
<evidence type="ECO:0000256" key="8">
    <source>
        <dbReference type="ARBA" id="ARBA00022989"/>
    </source>
</evidence>
<comment type="subcellular location">
    <subcellularLocation>
        <location evidence="1">Cell inner membrane</location>
        <topology evidence="1">Single-pass membrane protein</topology>
        <orientation evidence="1">Periplasmic side</orientation>
    </subcellularLocation>
</comment>
<evidence type="ECO:0000256" key="5">
    <source>
        <dbReference type="ARBA" id="ARBA00022519"/>
    </source>
</evidence>
<dbReference type="KEGG" id="oho:Oweho_1910"/>
<dbReference type="PANTHER" id="PTHR33446:SF2">
    <property type="entry name" value="PROTEIN TONB"/>
    <property type="match status" value="1"/>
</dbReference>
<keyword evidence="14" id="KW-1185">Reference proteome</keyword>
<dbReference type="PANTHER" id="PTHR33446">
    <property type="entry name" value="PROTEIN TONB-RELATED"/>
    <property type="match status" value="1"/>
</dbReference>
<evidence type="ECO:0000256" key="10">
    <source>
        <dbReference type="SAM" id="MobiDB-lite"/>
    </source>
</evidence>
<keyword evidence="9 11" id="KW-0472">Membrane</keyword>
<dbReference type="Pfam" id="PF03544">
    <property type="entry name" value="TonB_C"/>
    <property type="match status" value="1"/>
</dbReference>
<protein>
    <submittedName>
        <fullName evidence="13">TonB family protein</fullName>
    </submittedName>
</protein>
<comment type="similarity">
    <text evidence="2">Belongs to the TonB family.</text>
</comment>